<feature type="transmembrane region" description="Helical" evidence="1">
    <location>
        <begin position="200"/>
        <end position="220"/>
    </location>
</feature>
<gene>
    <name evidence="2" type="ORF">H8790_11025</name>
</gene>
<accession>A0A7G9B336</accession>
<feature type="transmembrane region" description="Helical" evidence="1">
    <location>
        <begin position="165"/>
        <end position="188"/>
    </location>
</feature>
<proteinExistence type="predicted"/>
<evidence type="ECO:0000256" key="1">
    <source>
        <dbReference type="SAM" id="Phobius"/>
    </source>
</evidence>
<dbReference type="EMBL" id="CP060490">
    <property type="protein sequence ID" value="QNL43967.1"/>
    <property type="molecule type" value="Genomic_DNA"/>
</dbReference>
<dbReference type="InterPro" id="IPR010380">
    <property type="entry name" value="DUF975"/>
</dbReference>
<keyword evidence="3" id="KW-1185">Reference proteome</keyword>
<sequence>MYIDRRRLKEEAKSVLQGASVSPIAITALYLAICLGLDTLDSVVSGGAVAVLSGAGMLPTFITIFVYLVELVLGMGLTVYCLGVRHSVHMELSTLFDGFSFVGKIILLFLLEGVFISLWSMLFFFPGIVAMYRYRFAFYNLCEDPSLSAFDALNMSKRQTMGYKLSLLTLDFSFIGWGFLMTLPYTVVNSMILNDVALPLSLPVLTVICGVLSGLVALWVRPYLITTNLGYFELAKASSGVGRGFGGADPLGGGSGEPWDSDTL</sequence>
<evidence type="ECO:0000313" key="3">
    <source>
        <dbReference type="Proteomes" id="UP000515960"/>
    </source>
</evidence>
<name>A0A7G9B336_9FIRM</name>
<reference evidence="2 3" key="1">
    <citation type="submission" date="2020-08" db="EMBL/GenBank/DDBJ databases">
        <authorList>
            <person name="Liu C."/>
            <person name="Sun Q."/>
        </authorList>
    </citation>
    <scope>NUCLEOTIDE SEQUENCE [LARGE SCALE GENOMIC DNA]</scope>
    <source>
        <strain evidence="2 3">NSJ-62</strain>
    </source>
</reference>
<keyword evidence="1" id="KW-0472">Membrane</keyword>
<dbReference type="KEGG" id="ohi:H8790_11025"/>
<keyword evidence="1" id="KW-1133">Transmembrane helix</keyword>
<organism evidence="2 3">
    <name type="scientific">Oscillibacter hominis</name>
    <dbReference type="NCBI Taxonomy" id="2763056"/>
    <lineage>
        <taxon>Bacteria</taxon>
        <taxon>Bacillati</taxon>
        <taxon>Bacillota</taxon>
        <taxon>Clostridia</taxon>
        <taxon>Eubacteriales</taxon>
        <taxon>Oscillospiraceae</taxon>
        <taxon>Oscillibacter</taxon>
    </lineage>
</organism>
<dbReference type="Pfam" id="PF06161">
    <property type="entry name" value="DUF975"/>
    <property type="match status" value="1"/>
</dbReference>
<dbReference type="PANTHER" id="PTHR40076">
    <property type="entry name" value="MEMBRANE PROTEIN-RELATED"/>
    <property type="match status" value="1"/>
</dbReference>
<dbReference type="PANTHER" id="PTHR40076:SF1">
    <property type="entry name" value="MEMBRANE PROTEIN"/>
    <property type="match status" value="1"/>
</dbReference>
<evidence type="ECO:0000313" key="2">
    <source>
        <dbReference type="EMBL" id="QNL43967.1"/>
    </source>
</evidence>
<dbReference type="RefSeq" id="WP_187332547.1">
    <property type="nucleotide sequence ID" value="NZ_CP060490.1"/>
</dbReference>
<keyword evidence="1" id="KW-0812">Transmembrane</keyword>
<dbReference type="AlphaFoldDB" id="A0A7G9B336"/>
<dbReference type="Proteomes" id="UP000515960">
    <property type="component" value="Chromosome"/>
</dbReference>
<protein>
    <submittedName>
        <fullName evidence="2">DUF975 family protein</fullName>
    </submittedName>
</protein>
<feature type="transmembrane region" description="Helical" evidence="1">
    <location>
        <begin position="21"/>
        <end position="40"/>
    </location>
</feature>